<reference evidence="1 2" key="1">
    <citation type="submission" date="2024-09" db="EMBL/GenBank/DDBJ databases">
        <authorList>
            <person name="Sun Q."/>
            <person name="Mori K."/>
        </authorList>
    </citation>
    <scope>NUCLEOTIDE SEQUENCE [LARGE SCALE GENOMIC DNA]</scope>
    <source>
        <strain evidence="1 2">NCAIM B.02481</strain>
    </source>
</reference>
<comment type="caution">
    <text evidence="1">The sequence shown here is derived from an EMBL/GenBank/DDBJ whole genome shotgun (WGS) entry which is preliminary data.</text>
</comment>
<accession>A0ABV6Q9J3</accession>
<organism evidence="1 2">
    <name type="scientific">Winogradskyella pulchriflava</name>
    <dbReference type="NCBI Taxonomy" id="1110688"/>
    <lineage>
        <taxon>Bacteria</taxon>
        <taxon>Pseudomonadati</taxon>
        <taxon>Bacteroidota</taxon>
        <taxon>Flavobacteriia</taxon>
        <taxon>Flavobacteriales</taxon>
        <taxon>Flavobacteriaceae</taxon>
        <taxon>Winogradskyella</taxon>
    </lineage>
</organism>
<keyword evidence="2" id="KW-1185">Reference proteome</keyword>
<dbReference type="EMBL" id="JBHLTQ010000004">
    <property type="protein sequence ID" value="MFC0604572.1"/>
    <property type="molecule type" value="Genomic_DNA"/>
</dbReference>
<sequence length="233" mass="27327">MGLNSDMQSLIDNIKQPMVFYLSRSLFEIAIKKDLKPLEDLGLFNSLVVLNSKGETKLISNAFQFAQVSEKSRILKSNVFELLELRSKLDKKAFHYLIDEYFKELNNLIIIADTVRKEAKTEVNNYESYMQNYLELQYKTFKAHQEELEGHFGEWKTWFELERVFKLSPYDLDKGEYKKSNITNANKPKTETVNQSKTKSSAKKVLLNEDEVDKHLLESVFNIDFSKIDDEKR</sequence>
<proteinExistence type="predicted"/>
<evidence type="ECO:0000313" key="2">
    <source>
        <dbReference type="Proteomes" id="UP001589832"/>
    </source>
</evidence>
<dbReference type="RefSeq" id="WP_386062442.1">
    <property type="nucleotide sequence ID" value="NZ_JBHLTQ010000004.1"/>
</dbReference>
<protein>
    <submittedName>
        <fullName evidence="1">Uncharacterized protein</fullName>
    </submittedName>
</protein>
<dbReference type="Proteomes" id="UP001589832">
    <property type="component" value="Unassembled WGS sequence"/>
</dbReference>
<gene>
    <name evidence="1" type="ORF">ACFFGA_08410</name>
</gene>
<evidence type="ECO:0000313" key="1">
    <source>
        <dbReference type="EMBL" id="MFC0604572.1"/>
    </source>
</evidence>
<name>A0ABV6Q9J3_9FLAO</name>